<dbReference type="PANTHER" id="PTHR24221:SF654">
    <property type="entry name" value="ATP-BINDING CASSETTE SUB-FAMILY B MEMBER 6"/>
    <property type="match status" value="1"/>
</dbReference>
<dbReference type="GO" id="GO:0034040">
    <property type="term" value="F:ATPase-coupled lipid transmembrane transporter activity"/>
    <property type="evidence" value="ECO:0007669"/>
    <property type="project" value="TreeGrafter"/>
</dbReference>
<evidence type="ECO:0000259" key="2">
    <source>
        <dbReference type="Pfam" id="PF00005"/>
    </source>
</evidence>
<dbReference type="AlphaFoldDB" id="A0A1M4EMI7"/>
<name>A0A1M4EMI7_9ACTN</name>
<dbReference type="Pfam" id="PF00005">
    <property type="entry name" value="ABC_tran"/>
    <property type="match status" value="1"/>
</dbReference>
<dbReference type="GO" id="GO:0005524">
    <property type="term" value="F:ATP binding"/>
    <property type="evidence" value="ECO:0007669"/>
    <property type="project" value="InterPro"/>
</dbReference>
<dbReference type="InterPro" id="IPR039421">
    <property type="entry name" value="Type_1_exporter"/>
</dbReference>
<dbReference type="InterPro" id="IPR003439">
    <property type="entry name" value="ABC_transporter-like_ATP-bd"/>
</dbReference>
<feature type="domain" description="ABC transporter" evidence="2">
    <location>
        <begin position="4"/>
        <end position="54"/>
    </location>
</feature>
<accession>A0A1M4EMI7</accession>
<dbReference type="GO" id="GO:0016887">
    <property type="term" value="F:ATP hydrolysis activity"/>
    <property type="evidence" value="ECO:0007669"/>
    <property type="project" value="InterPro"/>
</dbReference>
<dbReference type="PANTHER" id="PTHR24221">
    <property type="entry name" value="ATP-BINDING CASSETTE SUB-FAMILY B"/>
    <property type="match status" value="1"/>
</dbReference>
<reference evidence="3" key="1">
    <citation type="submission" date="2016-04" db="EMBL/GenBank/DDBJ databases">
        <authorList>
            <person name="Evans L.H."/>
            <person name="Alamgir A."/>
            <person name="Owens N."/>
            <person name="Weber N.D."/>
            <person name="Virtaneva K."/>
            <person name="Barbian K."/>
            <person name="Babar A."/>
            <person name="Rosenke K."/>
        </authorList>
    </citation>
    <scope>NUCLEOTIDE SEQUENCE</scope>
    <source>
        <strain evidence="3">Nono1</strain>
    </source>
</reference>
<dbReference type="SUPFAM" id="SSF52540">
    <property type="entry name" value="P-loop containing nucleoside triphosphate hydrolases"/>
    <property type="match status" value="1"/>
</dbReference>
<feature type="region of interest" description="Disordered" evidence="1">
    <location>
        <begin position="153"/>
        <end position="172"/>
    </location>
</feature>
<dbReference type="EMBL" id="LT559118">
    <property type="protein sequence ID" value="SBP00047.1"/>
    <property type="molecule type" value="Genomic_DNA"/>
</dbReference>
<gene>
    <name evidence="3" type="ORF">BN4615_P9563</name>
</gene>
<evidence type="ECO:0000313" key="3">
    <source>
        <dbReference type="EMBL" id="SBP00047.1"/>
    </source>
</evidence>
<dbReference type="Gene3D" id="3.40.50.300">
    <property type="entry name" value="P-loop containing nucleotide triphosphate hydrolases"/>
    <property type="match status" value="1"/>
</dbReference>
<proteinExistence type="predicted"/>
<organism evidence="3">
    <name type="scientific">Nonomuraea gerenzanensis</name>
    <dbReference type="NCBI Taxonomy" id="93944"/>
    <lineage>
        <taxon>Bacteria</taxon>
        <taxon>Bacillati</taxon>
        <taxon>Actinomycetota</taxon>
        <taxon>Actinomycetes</taxon>
        <taxon>Streptosporangiales</taxon>
        <taxon>Streptosporangiaceae</taxon>
        <taxon>Nonomuraea</taxon>
    </lineage>
</organism>
<sequence length="172" mass="18278">MARLDEVVERLPDGWDTRVGEDGSTLSGGEKQRVSIARALLKDAPIVLLDEATAALDPANEAAVADAIAELARDRTVIVVAHRLATVVAADHILVLDHGRITEHLDHDSLLLHGGRLVAAGSPGQVLTEETVERVYRVRAEITRSTTGRPSLRYLSRAGSAGADRTGAAARP</sequence>
<evidence type="ECO:0000256" key="1">
    <source>
        <dbReference type="SAM" id="MobiDB-lite"/>
    </source>
</evidence>
<protein>
    <submittedName>
        <fullName evidence="3">Putative ABC iron siderophore transporter, fused permease and ATPase domains</fullName>
    </submittedName>
</protein>
<dbReference type="InterPro" id="IPR027417">
    <property type="entry name" value="P-loop_NTPase"/>
</dbReference>